<dbReference type="EMBL" id="CAUYUJ010001541">
    <property type="protein sequence ID" value="CAK0796407.1"/>
    <property type="molecule type" value="Genomic_DNA"/>
</dbReference>
<name>A0ABN9PXI1_9DINO</name>
<sequence>GATARTLPRGSRSWRATLGAAGGYLSEGAAACLAGELQADALPGAADGLQKVRAWKLLVLIWRMLLRRTASTGAPGRRELEALLEQFEDGSWEALLAPSPQGQRPPGGARGAGDAEARRQRLLEDAVVLVRAGGLGKARQLLASRGLAPGTAETLAELRDPARRPPRPAADLPPAARAFQPARPVELDRRIWTDCVRSAPKGSSSSLSGASFEFLKLALDEDETLELQAAVAERYARAEIPASVARALGTGRMAALLKAHDRGLQEALHDLLDLDPAPAEAERLSRVSSLPLGLGGLGLRSAARAAECAYWASWADALPMLRQRTPTAATELAATLLAGTGAAASCLQEAGRARAAAARDGFATCPTWQEVWDGARPEQTEPAPGEWKHGWQYHASAARERRYREEVVLPSLTDDQQWMLDSQGGRCGGRHLALIPSTPESTFTPERFWALLQRRPRLPLDATASRCNGRSCQAPRKQAGQGLTPGAPHLDERGDHRAACPRSGRLLKRGAPIERMWARVCQEAGGRVRANVFLRDMNLPGIAANDGRRIEVVANGLPAYHGRQLAIDACIVSPLRATGRPIARRLRPGLALKRARRRKQTTCPELVGSRRGYLLVAGAETGGRWDEEAYKLLVTLARARARSAPAALRGSLATALLHRWSGMLAYAIHDALAASLLEDVPSETLATDGENPWRGDVLSALP</sequence>
<evidence type="ECO:0000256" key="1">
    <source>
        <dbReference type="SAM" id="MobiDB-lite"/>
    </source>
</evidence>
<reference evidence="2" key="1">
    <citation type="submission" date="2023-10" db="EMBL/GenBank/DDBJ databases">
        <authorList>
            <person name="Chen Y."/>
            <person name="Shah S."/>
            <person name="Dougan E. K."/>
            <person name="Thang M."/>
            <person name="Chan C."/>
        </authorList>
    </citation>
    <scope>NUCLEOTIDE SEQUENCE [LARGE SCALE GENOMIC DNA]</scope>
</reference>
<organism evidence="2 3">
    <name type="scientific">Prorocentrum cordatum</name>
    <dbReference type="NCBI Taxonomy" id="2364126"/>
    <lineage>
        <taxon>Eukaryota</taxon>
        <taxon>Sar</taxon>
        <taxon>Alveolata</taxon>
        <taxon>Dinophyceae</taxon>
        <taxon>Prorocentrales</taxon>
        <taxon>Prorocentraceae</taxon>
        <taxon>Prorocentrum</taxon>
    </lineage>
</organism>
<gene>
    <name evidence="2" type="ORF">PCOR1329_LOCUS5796</name>
</gene>
<evidence type="ECO:0000313" key="2">
    <source>
        <dbReference type="EMBL" id="CAK0796407.1"/>
    </source>
</evidence>
<keyword evidence="3" id="KW-1185">Reference proteome</keyword>
<proteinExistence type="predicted"/>
<comment type="caution">
    <text evidence="2">The sequence shown here is derived from an EMBL/GenBank/DDBJ whole genome shotgun (WGS) entry which is preliminary data.</text>
</comment>
<feature type="region of interest" description="Disordered" evidence="1">
    <location>
        <begin position="97"/>
        <end position="116"/>
    </location>
</feature>
<dbReference type="Proteomes" id="UP001189429">
    <property type="component" value="Unassembled WGS sequence"/>
</dbReference>
<evidence type="ECO:0008006" key="4">
    <source>
        <dbReference type="Google" id="ProtNLM"/>
    </source>
</evidence>
<protein>
    <recommendedName>
        <fullName evidence="4">Fanconi-associated nuclease</fullName>
    </recommendedName>
</protein>
<feature type="non-terminal residue" evidence="2">
    <location>
        <position position="1"/>
    </location>
</feature>
<accession>A0ABN9PXI1</accession>
<feature type="compositionally biased region" description="Low complexity" evidence="1">
    <location>
        <begin position="97"/>
        <end position="107"/>
    </location>
</feature>
<feature type="region of interest" description="Disordered" evidence="1">
    <location>
        <begin position="466"/>
        <end position="497"/>
    </location>
</feature>
<evidence type="ECO:0000313" key="3">
    <source>
        <dbReference type="Proteomes" id="UP001189429"/>
    </source>
</evidence>